<dbReference type="Gene3D" id="3.60.15.10">
    <property type="entry name" value="Ribonuclease Z/Hydroxyacylglutathione hydrolase-like"/>
    <property type="match status" value="1"/>
</dbReference>
<protein>
    <recommendedName>
        <fullName evidence="1">Metallo-beta-lactamase domain-containing protein</fullName>
    </recommendedName>
</protein>
<accession>A0A484HKB7</accession>
<dbReference type="InterPro" id="IPR001279">
    <property type="entry name" value="Metallo-B-lactamas"/>
</dbReference>
<proteinExistence type="predicted"/>
<gene>
    <name evidence="2" type="ORF">EPICR_150037</name>
</gene>
<feature type="domain" description="Metallo-beta-lactamase" evidence="1">
    <location>
        <begin position="16"/>
        <end position="91"/>
    </location>
</feature>
<dbReference type="PANTHER" id="PTHR30619:SF1">
    <property type="entry name" value="RECOMBINATION PROTEIN 2"/>
    <property type="match status" value="1"/>
</dbReference>
<dbReference type="InterPro" id="IPR036866">
    <property type="entry name" value="RibonucZ/Hydroxyglut_hydro"/>
</dbReference>
<organism evidence="2">
    <name type="scientific">uncultured Desulfobacteraceae bacterium</name>
    <dbReference type="NCBI Taxonomy" id="218296"/>
    <lineage>
        <taxon>Bacteria</taxon>
        <taxon>Pseudomonadati</taxon>
        <taxon>Thermodesulfobacteriota</taxon>
        <taxon>Desulfobacteria</taxon>
        <taxon>Desulfobacterales</taxon>
        <taxon>Desulfobacteraceae</taxon>
        <taxon>environmental samples</taxon>
    </lineage>
</organism>
<name>A0A484HKB7_9BACT</name>
<dbReference type="InterPro" id="IPR052159">
    <property type="entry name" value="Competence_DNA_uptake"/>
</dbReference>
<reference evidence="2" key="1">
    <citation type="submission" date="2019-01" db="EMBL/GenBank/DDBJ databases">
        <authorList>
            <consortium name="Genoscope - CEA"/>
            <person name="William W."/>
        </authorList>
    </citation>
    <scope>NUCLEOTIDE SEQUENCE</scope>
    <source>
        <strain evidence="2">CR-1</strain>
    </source>
</reference>
<dbReference type="AlphaFoldDB" id="A0A484HKB7"/>
<dbReference type="PANTHER" id="PTHR30619">
    <property type="entry name" value="DNA INTERNALIZATION/COMPETENCE PROTEIN COMEC/REC2"/>
    <property type="match status" value="1"/>
</dbReference>
<evidence type="ECO:0000259" key="1">
    <source>
        <dbReference type="Pfam" id="PF00753"/>
    </source>
</evidence>
<dbReference type="Pfam" id="PF00753">
    <property type="entry name" value="Lactamase_B"/>
    <property type="match status" value="1"/>
</dbReference>
<dbReference type="SUPFAM" id="SSF56281">
    <property type="entry name" value="Metallo-hydrolase/oxidoreductase"/>
    <property type="match status" value="1"/>
</dbReference>
<sequence length="369" mass="41270">MGKKPEQNEIEVSIFGPGYGECVLLHVGRGNWIIVDSCVFPGDTRPAPLLYLDKMNVDFSKSVKVLVATHWHDDHIRGLGDIFKECKESVFFCSDALRADEFCQLIHIYGDSLISGNSGVNEFGIILKEMSERKKRGDLNSKPKFAVADRRIWKNIFKDKGRDIVASLYSLSPCDDAILSSKLDIRKLFPRQGENPRAIPGISPNQSSVVLWLSFADINILLGADLEEKGNSHKGWSVIIDSCTRPEGKAIFFKIPHHGSKNAHHPRVWEEMLVHDPIAVLTPFSRGKELPSNEDIKRICSNTSRAYSTGAPGSKKRLKRRGFVDKMIKETVGKIKMITPSSGHVRFRMKPSKSHTIELFGEANSLCGN</sequence>
<dbReference type="EMBL" id="CAACVI010000007">
    <property type="protein sequence ID" value="VEN73321.1"/>
    <property type="molecule type" value="Genomic_DNA"/>
</dbReference>
<evidence type="ECO:0000313" key="2">
    <source>
        <dbReference type="EMBL" id="VEN73321.1"/>
    </source>
</evidence>